<proteinExistence type="predicted"/>
<organism evidence="1 2">
    <name type="scientific">Enterobacter agglomerans</name>
    <name type="common">Erwinia herbicola</name>
    <name type="synonym">Pantoea agglomerans</name>
    <dbReference type="NCBI Taxonomy" id="549"/>
    <lineage>
        <taxon>Bacteria</taxon>
        <taxon>Pseudomonadati</taxon>
        <taxon>Pseudomonadota</taxon>
        <taxon>Gammaproteobacteria</taxon>
        <taxon>Enterobacterales</taxon>
        <taxon>Erwiniaceae</taxon>
        <taxon>Pantoea</taxon>
        <taxon>Pantoea agglomerans group</taxon>
    </lineage>
</organism>
<dbReference type="EMBL" id="WKLC01001906">
    <property type="protein sequence ID" value="MSE18556.1"/>
    <property type="molecule type" value="Genomic_DNA"/>
</dbReference>
<gene>
    <name evidence="1" type="ORF">GKC49_26740</name>
</gene>
<dbReference type="Proteomes" id="UP000461948">
    <property type="component" value="Unassembled WGS sequence"/>
</dbReference>
<protein>
    <submittedName>
        <fullName evidence="1">Sensor histidine kinase BvgS</fullName>
    </submittedName>
</protein>
<comment type="caution">
    <text evidence="1">The sequence shown here is derived from an EMBL/GenBank/DDBJ whole genome shotgun (WGS) entry which is preliminary data.</text>
</comment>
<name>A0A7X2SYN1_ENTAG</name>
<reference evidence="1 2" key="1">
    <citation type="submission" date="2019-11" db="EMBL/GenBank/DDBJ databases">
        <title>Draft Genome Sequence of Plant Growth-Promoting Rhizosphere-Associated Bacteria.</title>
        <authorList>
            <person name="Vasilyev I.Y."/>
            <person name="Radchenko V."/>
            <person name="Ilnitskaya E.V."/>
        </authorList>
    </citation>
    <scope>NUCLEOTIDE SEQUENCE [LARGE SCALE GENOMIC DNA]</scope>
    <source>
        <strain evidence="1 2">VRA_MhP_f</strain>
    </source>
</reference>
<feature type="non-terminal residue" evidence="1">
    <location>
        <position position="168"/>
    </location>
</feature>
<dbReference type="AlphaFoldDB" id="A0A7X2SYN1"/>
<dbReference type="GO" id="GO:0016301">
    <property type="term" value="F:kinase activity"/>
    <property type="evidence" value="ECO:0007669"/>
    <property type="project" value="UniProtKB-KW"/>
</dbReference>
<dbReference type="Gene3D" id="3.40.190.10">
    <property type="entry name" value="Periplasmic binding protein-like II"/>
    <property type="match status" value="2"/>
</dbReference>
<sequence length="168" mass="18436">MEGAAVRTLLLMLLLLCGSVLAEVRPVSSINLPMMLPVTHAETMQGKILRVGLLEENHAPWAMRIGNDLYGINADYLSALRQLTGAQFSLNLYSDQPHLMQALNSGQIDFALGMWISPLPAGALSSDNWYSSPLRVYRNQQNQRAVMFNSQNAQLAISESTLAQLPPA</sequence>
<evidence type="ECO:0000313" key="1">
    <source>
        <dbReference type="EMBL" id="MSE18556.1"/>
    </source>
</evidence>
<keyword evidence="1" id="KW-0418">Kinase</keyword>
<evidence type="ECO:0000313" key="2">
    <source>
        <dbReference type="Proteomes" id="UP000461948"/>
    </source>
</evidence>
<accession>A0A7X2SYN1</accession>
<dbReference type="SUPFAM" id="SSF53850">
    <property type="entry name" value="Periplasmic binding protein-like II"/>
    <property type="match status" value="1"/>
</dbReference>
<keyword evidence="1" id="KW-0808">Transferase</keyword>